<sequence length="156" mass="17558">MPTFNKDRGLYSIDHHERRPPPPMPANTTQDADDAQPPRGVDRTTVLLADDDDAFRESLVLWLAADERWDVREATDGEEALAKLDGAVDILVLDRRMPILSGPEVVDRLDETGFEGSVIVLSAFEPDGHLDENDTTMYLTKPVDRETFVDALTRRR</sequence>
<evidence type="ECO:0000313" key="6">
    <source>
        <dbReference type="Proteomes" id="UP000282007"/>
    </source>
</evidence>
<evidence type="ECO:0000256" key="3">
    <source>
        <dbReference type="SAM" id="MobiDB-lite"/>
    </source>
</evidence>
<protein>
    <submittedName>
        <fullName evidence="5">Response regulator</fullName>
    </submittedName>
</protein>
<dbReference type="EMBL" id="CP034145">
    <property type="protein sequence ID" value="AZH26073.1"/>
    <property type="molecule type" value="Genomic_DNA"/>
</dbReference>
<accession>A0A3G8QU43</accession>
<reference evidence="5 6" key="1">
    <citation type="submission" date="2018-07" db="EMBL/GenBank/DDBJ databases">
        <title>Genome sequences of Haloplanus aerogenes JCM 16430T.</title>
        <authorList>
            <person name="Kim Y.B."/>
            <person name="Roh S.W."/>
        </authorList>
    </citation>
    <scope>NUCLEOTIDE SEQUENCE [LARGE SCALE GENOMIC DNA]</scope>
    <source>
        <strain evidence="5 6">JCM 16430</strain>
    </source>
</reference>
<proteinExistence type="predicted"/>
<dbReference type="RefSeq" id="WP_124897079.1">
    <property type="nucleotide sequence ID" value="NZ_CP034145.1"/>
</dbReference>
<evidence type="ECO:0000256" key="1">
    <source>
        <dbReference type="ARBA" id="ARBA00022553"/>
    </source>
</evidence>
<gene>
    <name evidence="5" type="ORF">DU502_12210</name>
</gene>
<feature type="modified residue" description="4-aspartylphosphate" evidence="2">
    <location>
        <position position="94"/>
    </location>
</feature>
<feature type="region of interest" description="Disordered" evidence="3">
    <location>
        <begin position="1"/>
        <end position="42"/>
    </location>
</feature>
<dbReference type="AlphaFoldDB" id="A0A3G8QU43"/>
<dbReference type="SMART" id="SM00448">
    <property type="entry name" value="REC"/>
    <property type="match status" value="1"/>
</dbReference>
<keyword evidence="6" id="KW-1185">Reference proteome</keyword>
<evidence type="ECO:0000259" key="4">
    <source>
        <dbReference type="PROSITE" id="PS50110"/>
    </source>
</evidence>
<dbReference type="KEGG" id="haer:DU502_12210"/>
<dbReference type="Pfam" id="PF00072">
    <property type="entry name" value="Response_reg"/>
    <property type="match status" value="1"/>
</dbReference>
<dbReference type="PROSITE" id="PS50110">
    <property type="entry name" value="RESPONSE_REGULATORY"/>
    <property type="match status" value="1"/>
</dbReference>
<feature type="domain" description="Response regulatory" evidence="4">
    <location>
        <begin position="45"/>
        <end position="156"/>
    </location>
</feature>
<dbReference type="PANTHER" id="PTHR44591">
    <property type="entry name" value="STRESS RESPONSE REGULATOR PROTEIN 1"/>
    <property type="match status" value="1"/>
</dbReference>
<dbReference type="InterPro" id="IPR050595">
    <property type="entry name" value="Bact_response_regulator"/>
</dbReference>
<dbReference type="Gene3D" id="3.40.50.2300">
    <property type="match status" value="1"/>
</dbReference>
<dbReference type="PANTHER" id="PTHR44591:SF3">
    <property type="entry name" value="RESPONSE REGULATORY DOMAIN-CONTAINING PROTEIN"/>
    <property type="match status" value="1"/>
</dbReference>
<organism evidence="5 6">
    <name type="scientific">Haloplanus aerogenes</name>
    <dbReference type="NCBI Taxonomy" id="660522"/>
    <lineage>
        <taxon>Archaea</taxon>
        <taxon>Methanobacteriati</taxon>
        <taxon>Methanobacteriota</taxon>
        <taxon>Stenosarchaea group</taxon>
        <taxon>Halobacteria</taxon>
        <taxon>Halobacteriales</taxon>
        <taxon>Haloferacaceae</taxon>
        <taxon>Haloplanus</taxon>
    </lineage>
</organism>
<dbReference type="InterPro" id="IPR001789">
    <property type="entry name" value="Sig_transdc_resp-reg_receiver"/>
</dbReference>
<evidence type="ECO:0000256" key="2">
    <source>
        <dbReference type="PROSITE-ProRule" id="PRU00169"/>
    </source>
</evidence>
<dbReference type="SUPFAM" id="SSF52172">
    <property type="entry name" value="CheY-like"/>
    <property type="match status" value="1"/>
</dbReference>
<dbReference type="OrthoDB" id="9652at2157"/>
<dbReference type="GO" id="GO:0000160">
    <property type="term" value="P:phosphorelay signal transduction system"/>
    <property type="evidence" value="ECO:0007669"/>
    <property type="project" value="InterPro"/>
</dbReference>
<feature type="compositionally biased region" description="Basic and acidic residues" evidence="3">
    <location>
        <begin position="1"/>
        <end position="20"/>
    </location>
</feature>
<dbReference type="InterPro" id="IPR011006">
    <property type="entry name" value="CheY-like_superfamily"/>
</dbReference>
<keyword evidence="1 2" id="KW-0597">Phosphoprotein</keyword>
<dbReference type="Proteomes" id="UP000282007">
    <property type="component" value="Chromosome"/>
</dbReference>
<name>A0A3G8QU43_9EURY</name>
<evidence type="ECO:0000313" key="5">
    <source>
        <dbReference type="EMBL" id="AZH26073.1"/>
    </source>
</evidence>
<dbReference type="GeneID" id="38472062"/>